<keyword evidence="4 6" id="KW-0472">Membrane</keyword>
<dbReference type="InterPro" id="IPR007568">
    <property type="entry name" value="RTA1"/>
</dbReference>
<reference evidence="7" key="1">
    <citation type="journal article" date="2023" name="Mol. Phylogenet. Evol.">
        <title>Genome-scale phylogeny and comparative genomics of the fungal order Sordariales.</title>
        <authorList>
            <person name="Hensen N."/>
            <person name="Bonometti L."/>
            <person name="Westerberg I."/>
            <person name="Brannstrom I.O."/>
            <person name="Guillou S."/>
            <person name="Cros-Aarteil S."/>
            <person name="Calhoun S."/>
            <person name="Haridas S."/>
            <person name="Kuo A."/>
            <person name="Mondo S."/>
            <person name="Pangilinan J."/>
            <person name="Riley R."/>
            <person name="LaButti K."/>
            <person name="Andreopoulos B."/>
            <person name="Lipzen A."/>
            <person name="Chen C."/>
            <person name="Yan M."/>
            <person name="Daum C."/>
            <person name="Ng V."/>
            <person name="Clum A."/>
            <person name="Steindorff A."/>
            <person name="Ohm R.A."/>
            <person name="Martin F."/>
            <person name="Silar P."/>
            <person name="Natvig D.O."/>
            <person name="Lalanne C."/>
            <person name="Gautier V."/>
            <person name="Ament-Velasquez S.L."/>
            <person name="Kruys A."/>
            <person name="Hutchinson M.I."/>
            <person name="Powell A.J."/>
            <person name="Barry K."/>
            <person name="Miller A.N."/>
            <person name="Grigoriev I.V."/>
            <person name="Debuchy R."/>
            <person name="Gladieux P."/>
            <person name="Hiltunen Thoren M."/>
            <person name="Johannesson H."/>
        </authorList>
    </citation>
    <scope>NUCLEOTIDE SEQUENCE</scope>
    <source>
        <strain evidence="7">PSN293</strain>
    </source>
</reference>
<feature type="compositionally biased region" description="Polar residues" evidence="5">
    <location>
        <begin position="354"/>
        <end position="363"/>
    </location>
</feature>
<feature type="region of interest" description="Disordered" evidence="5">
    <location>
        <begin position="320"/>
        <end position="363"/>
    </location>
</feature>
<organism evidence="7 8">
    <name type="scientific">Rhypophila decipiens</name>
    <dbReference type="NCBI Taxonomy" id="261697"/>
    <lineage>
        <taxon>Eukaryota</taxon>
        <taxon>Fungi</taxon>
        <taxon>Dikarya</taxon>
        <taxon>Ascomycota</taxon>
        <taxon>Pezizomycotina</taxon>
        <taxon>Sordariomycetes</taxon>
        <taxon>Sordariomycetidae</taxon>
        <taxon>Sordariales</taxon>
        <taxon>Naviculisporaceae</taxon>
        <taxon>Rhypophila</taxon>
    </lineage>
</organism>
<evidence type="ECO:0000313" key="7">
    <source>
        <dbReference type="EMBL" id="KAK4211577.1"/>
    </source>
</evidence>
<evidence type="ECO:0000256" key="1">
    <source>
        <dbReference type="ARBA" id="ARBA00004141"/>
    </source>
</evidence>
<keyword evidence="8" id="KW-1185">Reference proteome</keyword>
<feature type="transmembrane region" description="Helical" evidence="6">
    <location>
        <begin position="110"/>
        <end position="130"/>
    </location>
</feature>
<feature type="compositionally biased region" description="Basic and acidic residues" evidence="5">
    <location>
        <begin position="320"/>
        <end position="332"/>
    </location>
</feature>
<dbReference type="Pfam" id="PF04479">
    <property type="entry name" value="RTA1"/>
    <property type="match status" value="1"/>
</dbReference>
<protein>
    <submittedName>
        <fullName evidence="7">RTA1 like protein-domain-containing protein</fullName>
    </submittedName>
</protein>
<evidence type="ECO:0000256" key="4">
    <source>
        <dbReference type="ARBA" id="ARBA00023136"/>
    </source>
</evidence>
<dbReference type="GO" id="GO:0000324">
    <property type="term" value="C:fungal-type vacuole"/>
    <property type="evidence" value="ECO:0007669"/>
    <property type="project" value="TreeGrafter"/>
</dbReference>
<feature type="transmembrane region" description="Helical" evidence="6">
    <location>
        <begin position="284"/>
        <end position="305"/>
    </location>
</feature>
<proteinExistence type="predicted"/>
<evidence type="ECO:0000256" key="5">
    <source>
        <dbReference type="SAM" id="MobiDB-lite"/>
    </source>
</evidence>
<feature type="transmembrane region" description="Helical" evidence="6">
    <location>
        <begin position="151"/>
        <end position="176"/>
    </location>
</feature>
<comment type="caution">
    <text evidence="7">The sequence shown here is derived from an EMBL/GenBank/DDBJ whole genome shotgun (WGS) entry which is preliminary data.</text>
</comment>
<evidence type="ECO:0000256" key="6">
    <source>
        <dbReference type="SAM" id="Phobius"/>
    </source>
</evidence>
<name>A0AAN6Y7N0_9PEZI</name>
<feature type="transmembrane region" description="Helical" evidence="6">
    <location>
        <begin position="188"/>
        <end position="212"/>
    </location>
</feature>
<keyword evidence="2 6" id="KW-0812">Transmembrane</keyword>
<dbReference type="Proteomes" id="UP001301769">
    <property type="component" value="Unassembled WGS sequence"/>
</dbReference>
<feature type="transmembrane region" description="Helical" evidence="6">
    <location>
        <begin position="50"/>
        <end position="71"/>
    </location>
</feature>
<evidence type="ECO:0000256" key="3">
    <source>
        <dbReference type="ARBA" id="ARBA00022989"/>
    </source>
</evidence>
<dbReference type="GO" id="GO:0005886">
    <property type="term" value="C:plasma membrane"/>
    <property type="evidence" value="ECO:0007669"/>
    <property type="project" value="TreeGrafter"/>
</dbReference>
<dbReference type="PANTHER" id="PTHR31465:SF8">
    <property type="entry name" value="DOMAIN PROTEIN, PUTATIVE (AFU_ORTHOLOGUE AFUA_6G14140)-RELATED"/>
    <property type="match status" value="1"/>
</dbReference>
<feature type="transmembrane region" description="Helical" evidence="6">
    <location>
        <begin position="78"/>
        <end position="98"/>
    </location>
</feature>
<comment type="subcellular location">
    <subcellularLocation>
        <location evidence="1">Membrane</location>
        <topology evidence="1">Multi-pass membrane protein</topology>
    </subcellularLocation>
</comment>
<gene>
    <name evidence="7" type="ORF">QBC37DRAFT_11708</name>
</gene>
<reference evidence="7" key="2">
    <citation type="submission" date="2023-05" db="EMBL/GenBank/DDBJ databases">
        <authorList>
            <consortium name="Lawrence Berkeley National Laboratory"/>
            <person name="Steindorff A."/>
            <person name="Hensen N."/>
            <person name="Bonometti L."/>
            <person name="Westerberg I."/>
            <person name="Brannstrom I.O."/>
            <person name="Guillou S."/>
            <person name="Cros-Aarteil S."/>
            <person name="Calhoun S."/>
            <person name="Haridas S."/>
            <person name="Kuo A."/>
            <person name="Mondo S."/>
            <person name="Pangilinan J."/>
            <person name="Riley R."/>
            <person name="Labutti K."/>
            <person name="Andreopoulos B."/>
            <person name="Lipzen A."/>
            <person name="Chen C."/>
            <person name="Yanf M."/>
            <person name="Daum C."/>
            <person name="Ng V."/>
            <person name="Clum A."/>
            <person name="Ohm R."/>
            <person name="Martin F."/>
            <person name="Silar P."/>
            <person name="Natvig D."/>
            <person name="Lalanne C."/>
            <person name="Gautier V."/>
            <person name="Ament-Velasquez S.L."/>
            <person name="Kruys A."/>
            <person name="Hutchinson M.I."/>
            <person name="Powell A.J."/>
            <person name="Barry K."/>
            <person name="Miller A.N."/>
            <person name="Grigoriev I.V."/>
            <person name="Debuchy R."/>
            <person name="Gladieux P."/>
            <person name="Thoren M.H."/>
            <person name="Johannesson H."/>
        </authorList>
    </citation>
    <scope>NUCLEOTIDE SEQUENCE</scope>
    <source>
        <strain evidence="7">PSN293</strain>
    </source>
</reference>
<accession>A0AAN6Y7N0</accession>
<dbReference type="AlphaFoldDB" id="A0AAN6Y7N0"/>
<feature type="transmembrane region" description="Helical" evidence="6">
    <location>
        <begin position="243"/>
        <end position="264"/>
    </location>
</feature>
<dbReference type="PANTHER" id="PTHR31465">
    <property type="entry name" value="PROTEIN RTA1-RELATED"/>
    <property type="match status" value="1"/>
</dbReference>
<dbReference type="EMBL" id="MU858146">
    <property type="protein sequence ID" value="KAK4211577.1"/>
    <property type="molecule type" value="Genomic_DNA"/>
</dbReference>
<sequence>MLDLLSRATPDSMPPGVNLTLGASYKSCTEINAICTIERTTLGYYPNTGINYFFAIGFGIAGFTALIIGSWKRTWSYMAYLTAGCMLELAGYAARIPLHTNPWNKSAFETQIVAIILAPTLICVSVYLTLKHVCLALNPSLSRVKPRLYPFIFVPADVSCLLLQAIGGGLAASAGQTNFKLLQHGNRVIIAGICLQVVVLLFFGLTAGDYALRMKKWVNSSEGEGTDERERAVEIWGNKRFRLFVYAVSTAYSMILIRCIYRIAEMAGGWGNHIMQDEPSFIVLEGFMILLASLILAFFPPGILFPQMAMTMSKSAAKKAAEKKSATEKASEVKSQGAASSDQDLERGAAGQVVESSTEGKVQ</sequence>
<keyword evidence="3 6" id="KW-1133">Transmembrane helix</keyword>
<evidence type="ECO:0000313" key="8">
    <source>
        <dbReference type="Proteomes" id="UP001301769"/>
    </source>
</evidence>
<evidence type="ECO:0000256" key="2">
    <source>
        <dbReference type="ARBA" id="ARBA00022692"/>
    </source>
</evidence>